<dbReference type="RefSeq" id="WP_068512557.1">
    <property type="nucleotide sequence ID" value="NZ_AP014945.1"/>
</dbReference>
<dbReference type="PANTHER" id="PTHR30469">
    <property type="entry name" value="MULTIDRUG RESISTANCE PROTEIN MDTA"/>
    <property type="match status" value="1"/>
</dbReference>
<evidence type="ECO:0000313" key="6">
    <source>
        <dbReference type="Proteomes" id="UP000068196"/>
    </source>
</evidence>
<comment type="similarity">
    <text evidence="1">Belongs to the membrane fusion protein (MFP) (TC 8.A.1) family.</text>
</comment>
<name>A0A0U5BVX4_9BACT</name>
<protein>
    <submittedName>
        <fullName evidence="5">Acriflavin resistance protein</fullName>
    </submittedName>
</protein>
<evidence type="ECO:0000256" key="2">
    <source>
        <dbReference type="SAM" id="Phobius"/>
    </source>
</evidence>
<sequence length="371" mass="41348">MKNHLKYIIFLGILILVLLWIAGFFSSKMESKEVKPKTQKVTGLRFGTVEKREVVENAYTGEVIPEDKAEIATKVSGRVTAVKVKEGDCVKAGALLISIEGTEISSQIEALSHQMKQAEANYLSLKANYEANLKTFERYNKLLKEGAVTPQEYDEVKARYEASKEALEAAKAGISAVKAQKNAISSQLQYLYLRAPFTGCVIEKRVNPGDLAIPGEPMLIFEKPPYQIRAEIPAKFFNEINPGKSLFASVEGLSERIQGEVIEKSSGLNSQTQTFTIKLRLKQTQGLKSGLIAKVYIPEKREALYVPEKALLKRYDLTGIFVVKPDKTLELRYVKTGAKWNDQIEILSGLKEGETIVIEGIERACDHCLVE</sequence>
<dbReference type="GO" id="GO:1990281">
    <property type="term" value="C:efflux pump complex"/>
    <property type="evidence" value="ECO:0007669"/>
    <property type="project" value="TreeGrafter"/>
</dbReference>
<keyword evidence="2" id="KW-0472">Membrane</keyword>
<evidence type="ECO:0000256" key="1">
    <source>
        <dbReference type="ARBA" id="ARBA00009477"/>
    </source>
</evidence>
<dbReference type="Gene3D" id="2.40.50.100">
    <property type="match status" value="1"/>
</dbReference>
<dbReference type="InterPro" id="IPR058647">
    <property type="entry name" value="BSH_CzcB-like"/>
</dbReference>
<evidence type="ECO:0000259" key="4">
    <source>
        <dbReference type="Pfam" id="PF25973"/>
    </source>
</evidence>
<dbReference type="Gene3D" id="1.10.287.470">
    <property type="entry name" value="Helix hairpin bin"/>
    <property type="match status" value="1"/>
</dbReference>
<keyword evidence="6" id="KW-1185">Reference proteome</keyword>
<dbReference type="NCBIfam" id="TIGR01730">
    <property type="entry name" value="RND_mfp"/>
    <property type="match status" value="1"/>
</dbReference>
<keyword evidence="2" id="KW-0812">Transmembrane</keyword>
<dbReference type="STRING" id="1653476.THC_0375"/>
<dbReference type="Pfam" id="PF25973">
    <property type="entry name" value="BSH_CzcB"/>
    <property type="match status" value="1"/>
</dbReference>
<dbReference type="Pfam" id="PF25967">
    <property type="entry name" value="RND-MFP_C"/>
    <property type="match status" value="1"/>
</dbReference>
<organism evidence="5 6">
    <name type="scientific">Caldimicrobium thiodismutans</name>
    <dbReference type="NCBI Taxonomy" id="1653476"/>
    <lineage>
        <taxon>Bacteria</taxon>
        <taxon>Pseudomonadati</taxon>
        <taxon>Thermodesulfobacteriota</taxon>
        <taxon>Thermodesulfobacteria</taxon>
        <taxon>Thermodesulfobacteriales</taxon>
        <taxon>Thermodesulfobacteriaceae</taxon>
        <taxon>Caldimicrobium</taxon>
    </lineage>
</organism>
<reference evidence="5 6" key="1">
    <citation type="journal article" date="2016" name="Int. J. Syst. Evol. Microbiol.">
        <title>Caldimicrobium thiodismutans sp. nov., a sulfur-disproportionating bacterium isolated from a hot spring, and emended description of the genus Caldimicrobium.</title>
        <authorList>
            <person name="Kojima H."/>
            <person name="Umezawa K."/>
            <person name="Fukui M."/>
        </authorList>
    </citation>
    <scope>NUCLEOTIDE SEQUENCE [LARGE SCALE GENOMIC DNA]</scope>
    <source>
        <strain evidence="5 6">TF1</strain>
    </source>
</reference>
<evidence type="ECO:0000313" key="5">
    <source>
        <dbReference type="EMBL" id="BAU22773.1"/>
    </source>
</evidence>
<dbReference type="SUPFAM" id="SSF111369">
    <property type="entry name" value="HlyD-like secretion proteins"/>
    <property type="match status" value="1"/>
</dbReference>
<dbReference type="InterPro" id="IPR006143">
    <property type="entry name" value="RND_pump_MFP"/>
</dbReference>
<dbReference type="Gene3D" id="2.40.420.20">
    <property type="match status" value="1"/>
</dbReference>
<accession>A0A0U5BVX4</accession>
<dbReference type="InterPro" id="IPR058627">
    <property type="entry name" value="MdtA-like_C"/>
</dbReference>
<dbReference type="OrthoDB" id="9777308at2"/>
<dbReference type="EMBL" id="AP014945">
    <property type="protein sequence ID" value="BAU22773.1"/>
    <property type="molecule type" value="Genomic_DNA"/>
</dbReference>
<dbReference type="AlphaFoldDB" id="A0A0U5BVX4"/>
<feature type="transmembrane region" description="Helical" evidence="2">
    <location>
        <begin position="7"/>
        <end position="25"/>
    </location>
</feature>
<dbReference type="PANTHER" id="PTHR30469:SF15">
    <property type="entry name" value="HLYD FAMILY OF SECRETION PROTEINS"/>
    <property type="match status" value="1"/>
</dbReference>
<gene>
    <name evidence="5" type="ORF">THC_0375</name>
</gene>
<evidence type="ECO:0000259" key="3">
    <source>
        <dbReference type="Pfam" id="PF25967"/>
    </source>
</evidence>
<dbReference type="Proteomes" id="UP000068196">
    <property type="component" value="Chromosome"/>
</dbReference>
<keyword evidence="2" id="KW-1133">Transmembrane helix</keyword>
<dbReference type="Gene3D" id="2.40.30.170">
    <property type="match status" value="1"/>
</dbReference>
<feature type="domain" description="Multidrug resistance protein MdtA-like C-terminal permuted SH3" evidence="3">
    <location>
        <begin position="303"/>
        <end position="363"/>
    </location>
</feature>
<feature type="domain" description="CzcB-like barrel-sandwich hybrid" evidence="4">
    <location>
        <begin position="69"/>
        <end position="210"/>
    </location>
</feature>
<proteinExistence type="inferred from homology"/>
<reference evidence="6" key="2">
    <citation type="journal article" date="2016" name="Int. J. Syst. Evol. Microbiol.">
        <title>Caldimicrobium thiodismutans sp. nov., a sulfur-disproportionating bacterium isolated from a hot spring.</title>
        <authorList>
            <person name="Kojima H."/>
            <person name="Umezawa K."/>
            <person name="Fukui M."/>
        </authorList>
    </citation>
    <scope>NUCLEOTIDE SEQUENCE [LARGE SCALE GENOMIC DNA]</scope>
    <source>
        <strain evidence="6">TF1</strain>
    </source>
</reference>
<dbReference type="GO" id="GO:0015562">
    <property type="term" value="F:efflux transmembrane transporter activity"/>
    <property type="evidence" value="ECO:0007669"/>
    <property type="project" value="TreeGrafter"/>
</dbReference>
<dbReference type="KEGG" id="cthi:THC_0375"/>